<keyword evidence="3 5" id="KW-1133">Transmembrane helix</keyword>
<evidence type="ECO:0000256" key="3">
    <source>
        <dbReference type="ARBA" id="ARBA00022989"/>
    </source>
</evidence>
<name>A0A3M0CRR3_9PROT</name>
<evidence type="ECO:0000259" key="6">
    <source>
        <dbReference type="Pfam" id="PF07298"/>
    </source>
</evidence>
<comment type="caution">
    <text evidence="7">The sequence shown here is derived from an EMBL/GenBank/DDBJ whole genome shotgun (WGS) entry which is preliminary data.</text>
</comment>
<dbReference type="AlphaFoldDB" id="A0A3M0CRR3"/>
<dbReference type="Pfam" id="PF07298">
    <property type="entry name" value="NnrU"/>
    <property type="match status" value="1"/>
</dbReference>
<keyword evidence="4 5" id="KW-0472">Membrane</keyword>
<feature type="transmembrane region" description="Helical" evidence="5">
    <location>
        <begin position="124"/>
        <end position="141"/>
    </location>
</feature>
<gene>
    <name evidence="7" type="ORF">BXY39_0674</name>
</gene>
<dbReference type="InterPro" id="IPR009915">
    <property type="entry name" value="NnrU_dom"/>
</dbReference>
<sequence length="191" mass="21036">MLLLIAGVFVFAGVHTLPLLDLSLRTHLRTRMGNNGYRGLFSLFVIAGVVLMVLGWKSATPVYIYSLPNWASHMTLVIMATAFILFVAARAPTNLRRFIRHPQLMSVLLWSLAHLLVRGDSRSLVLFGGLGVWALLAMHASNRRDGDWIKPGPVSPVGDVITITLGLAVFTGFAFIHEWLFGVSPLYLLGL</sequence>
<evidence type="ECO:0000256" key="4">
    <source>
        <dbReference type="ARBA" id="ARBA00023136"/>
    </source>
</evidence>
<proteinExistence type="predicted"/>
<dbReference type="InParanoid" id="A0A3M0CRR3"/>
<feature type="transmembrane region" description="Helical" evidence="5">
    <location>
        <begin position="40"/>
        <end position="59"/>
    </location>
</feature>
<protein>
    <submittedName>
        <fullName evidence="7">Putative membrane protein</fullName>
    </submittedName>
</protein>
<comment type="subcellular location">
    <subcellularLocation>
        <location evidence="1">Membrane</location>
        <topology evidence="1">Multi-pass membrane protein</topology>
    </subcellularLocation>
</comment>
<keyword evidence="8" id="KW-1185">Reference proteome</keyword>
<keyword evidence="2 5" id="KW-0812">Transmembrane</keyword>
<evidence type="ECO:0000256" key="5">
    <source>
        <dbReference type="SAM" id="Phobius"/>
    </source>
</evidence>
<evidence type="ECO:0000256" key="1">
    <source>
        <dbReference type="ARBA" id="ARBA00004141"/>
    </source>
</evidence>
<reference evidence="7 8" key="1">
    <citation type="submission" date="2018-10" db="EMBL/GenBank/DDBJ databases">
        <title>Genomic Encyclopedia of Archaeal and Bacterial Type Strains, Phase II (KMG-II): from individual species to whole genera.</title>
        <authorList>
            <person name="Goeker M."/>
        </authorList>
    </citation>
    <scope>NUCLEOTIDE SEQUENCE [LARGE SCALE GENOMIC DNA]</scope>
    <source>
        <strain evidence="7 8">DSM 25217</strain>
    </source>
</reference>
<dbReference type="EMBL" id="REFR01000009">
    <property type="protein sequence ID" value="RMB12182.1"/>
    <property type="molecule type" value="Genomic_DNA"/>
</dbReference>
<evidence type="ECO:0000313" key="8">
    <source>
        <dbReference type="Proteomes" id="UP000271227"/>
    </source>
</evidence>
<feature type="transmembrane region" description="Helical" evidence="5">
    <location>
        <begin position="71"/>
        <end position="92"/>
    </location>
</feature>
<organism evidence="7 8">
    <name type="scientific">Eilatimonas milleporae</name>
    <dbReference type="NCBI Taxonomy" id="911205"/>
    <lineage>
        <taxon>Bacteria</taxon>
        <taxon>Pseudomonadati</taxon>
        <taxon>Pseudomonadota</taxon>
        <taxon>Alphaproteobacteria</taxon>
        <taxon>Kordiimonadales</taxon>
        <taxon>Kordiimonadaceae</taxon>
        <taxon>Eilatimonas</taxon>
    </lineage>
</organism>
<dbReference type="Proteomes" id="UP000271227">
    <property type="component" value="Unassembled WGS sequence"/>
</dbReference>
<feature type="transmembrane region" description="Helical" evidence="5">
    <location>
        <begin position="161"/>
        <end position="189"/>
    </location>
</feature>
<evidence type="ECO:0000256" key="2">
    <source>
        <dbReference type="ARBA" id="ARBA00022692"/>
    </source>
</evidence>
<accession>A0A3M0CRR3</accession>
<dbReference type="OrthoDB" id="5293641at2"/>
<evidence type="ECO:0000313" key="7">
    <source>
        <dbReference type="EMBL" id="RMB12182.1"/>
    </source>
</evidence>
<dbReference type="GO" id="GO:0016020">
    <property type="term" value="C:membrane"/>
    <property type="evidence" value="ECO:0007669"/>
    <property type="project" value="UniProtKB-SubCell"/>
</dbReference>
<feature type="domain" description="NnrU" evidence="6">
    <location>
        <begin position="3"/>
        <end position="185"/>
    </location>
</feature>
<dbReference type="RefSeq" id="WP_121937377.1">
    <property type="nucleotide sequence ID" value="NZ_REFR01000009.1"/>
</dbReference>